<reference evidence="1" key="1">
    <citation type="journal article" date="2015" name="Genome Med.">
        <title>Clinical metagenomic identification of Balamuthia mandrillaris encephalitis and assembly of the draft genome: the continuing case for reference genome sequencing.</title>
        <authorList>
            <person name="Greninger A.L."/>
            <person name="Messacar K."/>
            <person name="Dunnebacke T."/>
            <person name="Naccache S.N."/>
            <person name="Federman S."/>
            <person name="Bouquet J."/>
            <person name="Mirsky D."/>
            <person name="Nomura Y."/>
            <person name="Yagi S."/>
            <person name="Glaser C."/>
            <person name="Vollmer M."/>
            <person name="Press C.A."/>
            <person name="Klenschmidt-DeMasters B.K."/>
            <person name="Dominguez S.R."/>
            <person name="Chiu C.Y."/>
        </authorList>
    </citation>
    <scope>NUCLEOTIDE SEQUENCE</scope>
    <source>
        <strain evidence="1">V039</strain>
    </source>
</reference>
<dbReference type="GO" id="GO:0003735">
    <property type="term" value="F:structural constituent of ribosome"/>
    <property type="evidence" value="ECO:0007669"/>
    <property type="project" value="InterPro"/>
</dbReference>
<accession>A0A0K1HP10</accession>
<organism evidence="1">
    <name type="scientific">Balamuthia mandrillaris</name>
    <dbReference type="NCBI Taxonomy" id="66527"/>
    <lineage>
        <taxon>Eukaryota</taxon>
        <taxon>Amoebozoa</taxon>
        <taxon>Discosea</taxon>
        <taxon>Longamoebia</taxon>
        <taxon>Centramoebida</taxon>
        <taxon>Balamuthiidae</taxon>
        <taxon>Balamuthia</taxon>
    </lineage>
</organism>
<sequence length="152" mass="17723">MLVNSAIISNLKYDPFSKSVVGPNAWSASIAISSHSSQRIVSWLQYFLHDQEFPSFLDSLKTGSLGLKMFIRENELFIDLGYSHFCLFRLPKQQSAKCRKKKIYFKTVVEQYRSLFTVFNRVKVNSVYKSKGLAFSNRIKYMRFRVGKKQQI</sequence>
<dbReference type="EMBL" id="KT175741">
    <property type="protein sequence ID" value="AKT93881.1"/>
    <property type="molecule type" value="Genomic_DNA"/>
</dbReference>
<keyword evidence="1" id="KW-0496">Mitochondrion</keyword>
<dbReference type="GO" id="GO:0005840">
    <property type="term" value="C:ribosome"/>
    <property type="evidence" value="ECO:0007669"/>
    <property type="project" value="InterPro"/>
</dbReference>
<dbReference type="GO" id="GO:0019843">
    <property type="term" value="F:rRNA binding"/>
    <property type="evidence" value="ECO:0007669"/>
    <property type="project" value="InterPro"/>
</dbReference>
<evidence type="ECO:0000313" key="1">
    <source>
        <dbReference type="EMBL" id="AKT93881.1"/>
    </source>
</evidence>
<gene>
    <name evidence="1" type="primary">rpl6</name>
</gene>
<dbReference type="SUPFAM" id="SSF56053">
    <property type="entry name" value="Ribosomal protein L6"/>
    <property type="match status" value="1"/>
</dbReference>
<geneLocation type="mitochondrion" evidence="1"/>
<dbReference type="InterPro" id="IPR036789">
    <property type="entry name" value="Ribosomal_uL6-like_a/b-dom_sf"/>
</dbReference>
<dbReference type="GO" id="GO:0006412">
    <property type="term" value="P:translation"/>
    <property type="evidence" value="ECO:0007669"/>
    <property type="project" value="InterPro"/>
</dbReference>
<dbReference type="AlphaFoldDB" id="A0A0K1HP10"/>
<dbReference type="Gene3D" id="3.90.930.12">
    <property type="entry name" value="Ribosomal protein L6, alpha-beta domain"/>
    <property type="match status" value="1"/>
</dbReference>
<protein>
    <submittedName>
        <fullName evidence="1">Ribsomal protein L6</fullName>
    </submittedName>
</protein>
<name>A0A0K1HP10_9EUKA</name>
<proteinExistence type="predicted"/>